<proteinExistence type="predicted"/>
<dbReference type="AlphaFoldDB" id="A0A3Q8CL78"/>
<organism evidence="3 4">
    <name type="scientific">Liquorilactobacillus hordei</name>
    <dbReference type="NCBI Taxonomy" id="468911"/>
    <lineage>
        <taxon>Bacteria</taxon>
        <taxon>Bacillati</taxon>
        <taxon>Bacillota</taxon>
        <taxon>Bacilli</taxon>
        <taxon>Lactobacillales</taxon>
        <taxon>Lactobacillaceae</taxon>
        <taxon>Liquorilactobacillus</taxon>
    </lineage>
</organism>
<keyword evidence="1" id="KW-1133">Transmembrane helix</keyword>
<keyword evidence="2" id="KW-0732">Signal</keyword>
<dbReference type="Proteomes" id="UP000314960">
    <property type="component" value="Chromosome"/>
</dbReference>
<dbReference type="InterPro" id="IPR018920">
    <property type="entry name" value="EssA/YueC"/>
</dbReference>
<name>A0A3Q8CL78_9LACO</name>
<keyword evidence="1" id="KW-0472">Membrane</keyword>
<feature type="chain" id="PRO_5018555104" evidence="2">
    <location>
        <begin position="26"/>
        <end position="166"/>
    </location>
</feature>
<reference evidence="3 4" key="1">
    <citation type="submission" date="2016-11" db="EMBL/GenBank/DDBJ databases">
        <title>Interaction between Lactobacillus species and yeast in water kefir.</title>
        <authorList>
            <person name="Behr J."/>
            <person name="Xu D."/>
            <person name="Vogel R.F."/>
        </authorList>
    </citation>
    <scope>NUCLEOTIDE SEQUENCE [LARGE SCALE GENOMIC DNA]</scope>
    <source>
        <strain evidence="3 4">TMW 1.1822</strain>
    </source>
</reference>
<keyword evidence="1" id="KW-0812">Transmembrane</keyword>
<evidence type="ECO:0000313" key="3">
    <source>
        <dbReference type="EMBL" id="AUJ29038.1"/>
    </source>
</evidence>
<dbReference type="RefSeq" id="WP_141052697.1">
    <property type="nucleotide sequence ID" value="NZ_CP018176.1"/>
</dbReference>
<evidence type="ECO:0000256" key="2">
    <source>
        <dbReference type="SAM" id="SignalP"/>
    </source>
</evidence>
<dbReference type="KEGG" id="lhw:BSQ49_01725"/>
<dbReference type="NCBIfam" id="TIGR03927">
    <property type="entry name" value="T7SS_EssA_Firm"/>
    <property type="match status" value="1"/>
</dbReference>
<accession>A0A3Q8CL78</accession>
<sequence length="166" mass="19205">MKKIYILILGIIVSTLMMTETTVKAANGDMDINDEVIYQNDNSKSQSQYSSFDISDLFLPAKNKYERKIVKRRQVNIQKAKKRVFLASRVKKTQSFKQNITRRLFQANYQKVANQQSGVIGTSNQNKTEVYLLGFICISLALFLGIYLGSKFPQWRKNYLKERSKS</sequence>
<protein>
    <submittedName>
        <fullName evidence="3">Type VII secretion protein EssA</fullName>
    </submittedName>
</protein>
<gene>
    <name evidence="3" type="ORF">BSQ49_01725</name>
</gene>
<evidence type="ECO:0000313" key="4">
    <source>
        <dbReference type="Proteomes" id="UP000314960"/>
    </source>
</evidence>
<feature type="transmembrane region" description="Helical" evidence="1">
    <location>
        <begin position="130"/>
        <end position="149"/>
    </location>
</feature>
<evidence type="ECO:0000256" key="1">
    <source>
        <dbReference type="SAM" id="Phobius"/>
    </source>
</evidence>
<feature type="signal peptide" evidence="2">
    <location>
        <begin position="1"/>
        <end position="25"/>
    </location>
</feature>
<dbReference type="EMBL" id="CP018176">
    <property type="protein sequence ID" value="AUJ29038.1"/>
    <property type="molecule type" value="Genomic_DNA"/>
</dbReference>